<evidence type="ECO:0000259" key="12">
    <source>
        <dbReference type="PROSITE" id="PS51473"/>
    </source>
</evidence>
<evidence type="ECO:0000259" key="11">
    <source>
        <dbReference type="PROSITE" id="PS50158"/>
    </source>
</evidence>
<evidence type="ECO:0000256" key="6">
    <source>
        <dbReference type="ARBA" id="ARBA00023157"/>
    </source>
</evidence>
<protein>
    <submittedName>
        <fullName evidence="13">Ribonuclease H-like domain-containing protein</fullName>
    </submittedName>
</protein>
<evidence type="ECO:0000313" key="13">
    <source>
        <dbReference type="EMBL" id="GJT20557.1"/>
    </source>
</evidence>
<feature type="region of interest" description="Disordered" evidence="10">
    <location>
        <begin position="125"/>
        <end position="160"/>
    </location>
</feature>
<feature type="domain" description="Gnk2-homologous" evidence="12">
    <location>
        <begin position="312"/>
        <end position="412"/>
    </location>
</feature>
<dbReference type="Pfam" id="PF00098">
    <property type="entry name" value="zf-CCHC"/>
    <property type="match status" value="1"/>
</dbReference>
<comment type="subcellular location">
    <subcellularLocation>
        <location evidence="7">Cell junction</location>
        <location evidence="7">Plasmodesma</location>
    </subcellularLocation>
    <subcellularLocation>
        <location evidence="1">Cell membrane</location>
        <topology evidence="1">Single-pass type I membrane protein</topology>
    </subcellularLocation>
</comment>
<evidence type="ECO:0000256" key="2">
    <source>
        <dbReference type="ARBA" id="ARBA00022581"/>
    </source>
</evidence>
<keyword evidence="4" id="KW-0677">Repeat</keyword>
<evidence type="ECO:0000256" key="8">
    <source>
        <dbReference type="ARBA" id="ARBA00038393"/>
    </source>
</evidence>
<dbReference type="InterPro" id="IPR002902">
    <property type="entry name" value="GNK2"/>
</dbReference>
<dbReference type="PANTHER" id="PTHR32080">
    <property type="entry name" value="ANTIFUNGAL PROTEIN GINKBILOBIN-2-LIKE"/>
    <property type="match status" value="1"/>
</dbReference>
<evidence type="ECO:0000256" key="7">
    <source>
        <dbReference type="ARBA" id="ARBA00024184"/>
    </source>
</evidence>
<dbReference type="Gene3D" id="3.30.430.20">
    <property type="entry name" value="Gnk2 domain, C-X8-C-X2-C motif"/>
    <property type="match status" value="1"/>
</dbReference>
<dbReference type="Pfam" id="PF01657">
    <property type="entry name" value="Stress-antifung"/>
    <property type="match status" value="2"/>
</dbReference>
<dbReference type="Gene3D" id="4.10.60.10">
    <property type="entry name" value="Zinc finger, CCHC-type"/>
    <property type="match status" value="1"/>
</dbReference>
<feature type="compositionally biased region" description="Basic residues" evidence="10">
    <location>
        <begin position="17"/>
        <end position="36"/>
    </location>
</feature>
<sequence>MEMDLYQSPQIHKVRILQKISRKRSKPDKHGHGKGKKIQESGECYQSCPQLDHEDLEQLDEFDLEEIDLKWQVDMISMRMKKFYKKTGKKLQFDAKEPVGFDKTKVKCYNCHKTGHFARECRIKGNQDSRRRDAWNSRNKDREDLAQTQSNKVLRDNEGAKDIETKRLKKRVAKETPKKEDTTKVPAKVDVTESSIKEGEKWLEQGNPSPDGDYLVFYRANGTSGIQHSVEEIVTWRLYEACRVHILELEDGTVIHMLVERRYPLSKDLMQRMLDFGLEVEIERNLQCDDVYGLFQCRGDLNSAECKDCVADSLSQLKTTCSISTVGNHSNISIDKICFFLSKSVSENNQYFRKGDFGSIRGVAQCVQDLSSSDCQDCLLEASGRLRSECEASTWGNMYLGKCYIKYATDNDRIAERGKGNGVYILQSIDQGPFQLGVTRDTLVATIIVLQGLPKDIYKLINHNIEAKAIWDNAKMLLAGSELTKEDRES</sequence>
<comment type="similarity">
    <text evidence="8">Belongs to the cysteine-rich repeat secretory protein family. Plasmodesmata-located proteins (PDLD) subfamily.</text>
</comment>
<name>A0ABQ5C2H2_9ASTR</name>
<evidence type="ECO:0000256" key="10">
    <source>
        <dbReference type="SAM" id="MobiDB-lite"/>
    </source>
</evidence>
<dbReference type="PANTHER" id="PTHR32080:SF43">
    <property type="entry name" value="GNK2-LIKE DOMAIN-CONTAINING PROTEIN"/>
    <property type="match status" value="1"/>
</dbReference>
<keyword evidence="5" id="KW-0965">Cell junction</keyword>
<keyword evidence="9" id="KW-0479">Metal-binding</keyword>
<evidence type="ECO:0000313" key="14">
    <source>
        <dbReference type="Proteomes" id="UP001151760"/>
    </source>
</evidence>
<evidence type="ECO:0000256" key="5">
    <source>
        <dbReference type="ARBA" id="ARBA00022949"/>
    </source>
</evidence>
<feature type="region of interest" description="Disordered" evidence="10">
    <location>
        <begin position="17"/>
        <end position="42"/>
    </location>
</feature>
<evidence type="ECO:0000256" key="1">
    <source>
        <dbReference type="ARBA" id="ARBA00004251"/>
    </source>
</evidence>
<evidence type="ECO:0000256" key="3">
    <source>
        <dbReference type="ARBA" id="ARBA00022729"/>
    </source>
</evidence>
<dbReference type="InterPro" id="IPR051378">
    <property type="entry name" value="Cell2Cell_Antifungal"/>
</dbReference>
<evidence type="ECO:0000256" key="9">
    <source>
        <dbReference type="PROSITE-ProRule" id="PRU00047"/>
    </source>
</evidence>
<evidence type="ECO:0000256" key="4">
    <source>
        <dbReference type="ARBA" id="ARBA00022737"/>
    </source>
</evidence>
<dbReference type="CDD" id="cd23509">
    <property type="entry name" value="Gnk2-like"/>
    <property type="match status" value="2"/>
</dbReference>
<keyword evidence="6" id="KW-1015">Disulfide bond</keyword>
<proteinExistence type="inferred from homology"/>
<keyword evidence="2" id="KW-0945">Host-virus interaction</keyword>
<dbReference type="Proteomes" id="UP001151760">
    <property type="component" value="Unassembled WGS sequence"/>
</dbReference>
<feature type="compositionally biased region" description="Basic and acidic residues" evidence="10">
    <location>
        <begin position="125"/>
        <end position="145"/>
    </location>
</feature>
<dbReference type="InterPro" id="IPR001878">
    <property type="entry name" value="Znf_CCHC"/>
</dbReference>
<organism evidence="13 14">
    <name type="scientific">Tanacetum coccineum</name>
    <dbReference type="NCBI Taxonomy" id="301880"/>
    <lineage>
        <taxon>Eukaryota</taxon>
        <taxon>Viridiplantae</taxon>
        <taxon>Streptophyta</taxon>
        <taxon>Embryophyta</taxon>
        <taxon>Tracheophyta</taxon>
        <taxon>Spermatophyta</taxon>
        <taxon>Magnoliopsida</taxon>
        <taxon>eudicotyledons</taxon>
        <taxon>Gunneridae</taxon>
        <taxon>Pentapetalae</taxon>
        <taxon>asterids</taxon>
        <taxon>campanulids</taxon>
        <taxon>Asterales</taxon>
        <taxon>Asteraceae</taxon>
        <taxon>Asteroideae</taxon>
        <taxon>Anthemideae</taxon>
        <taxon>Anthemidinae</taxon>
        <taxon>Tanacetum</taxon>
    </lineage>
</organism>
<keyword evidence="9" id="KW-0863">Zinc-finger</keyword>
<dbReference type="InterPro" id="IPR036875">
    <property type="entry name" value="Znf_CCHC_sf"/>
</dbReference>
<dbReference type="SMART" id="SM00343">
    <property type="entry name" value="ZnF_C2HC"/>
    <property type="match status" value="1"/>
</dbReference>
<dbReference type="PROSITE" id="PS51473">
    <property type="entry name" value="GNK2"/>
    <property type="match status" value="1"/>
</dbReference>
<feature type="domain" description="CCHC-type" evidence="11">
    <location>
        <begin position="107"/>
        <end position="122"/>
    </location>
</feature>
<dbReference type="EMBL" id="BQNB010013813">
    <property type="protein sequence ID" value="GJT20557.1"/>
    <property type="molecule type" value="Genomic_DNA"/>
</dbReference>
<keyword evidence="9" id="KW-0862">Zinc</keyword>
<reference evidence="13" key="2">
    <citation type="submission" date="2022-01" db="EMBL/GenBank/DDBJ databases">
        <authorList>
            <person name="Yamashiro T."/>
            <person name="Shiraishi A."/>
            <person name="Satake H."/>
            <person name="Nakayama K."/>
        </authorList>
    </citation>
    <scope>NUCLEOTIDE SEQUENCE</scope>
</reference>
<reference evidence="13" key="1">
    <citation type="journal article" date="2022" name="Int. J. Mol. Sci.">
        <title>Draft Genome of Tanacetum Coccineum: Genomic Comparison of Closely Related Tanacetum-Family Plants.</title>
        <authorList>
            <person name="Yamashiro T."/>
            <person name="Shiraishi A."/>
            <person name="Nakayama K."/>
            <person name="Satake H."/>
        </authorList>
    </citation>
    <scope>NUCLEOTIDE SEQUENCE</scope>
</reference>
<dbReference type="PROSITE" id="PS50158">
    <property type="entry name" value="ZF_CCHC"/>
    <property type="match status" value="1"/>
</dbReference>
<keyword evidence="3" id="KW-0732">Signal</keyword>
<keyword evidence="14" id="KW-1185">Reference proteome</keyword>
<dbReference type="InterPro" id="IPR038408">
    <property type="entry name" value="GNK2_sf"/>
</dbReference>
<comment type="caution">
    <text evidence="13">The sequence shown here is derived from an EMBL/GenBank/DDBJ whole genome shotgun (WGS) entry which is preliminary data.</text>
</comment>
<dbReference type="SUPFAM" id="SSF57756">
    <property type="entry name" value="Retrovirus zinc finger-like domains"/>
    <property type="match status" value="1"/>
</dbReference>
<accession>A0ABQ5C2H2</accession>
<gene>
    <name evidence="13" type="ORF">Tco_0890494</name>
</gene>